<reference evidence="4" key="2">
    <citation type="submission" date="2021-09" db="EMBL/GenBank/DDBJ databases">
        <authorList>
            <person name="Jia N."/>
            <person name="Wang J."/>
            <person name="Shi W."/>
            <person name="Du L."/>
            <person name="Sun Y."/>
            <person name="Zhan W."/>
            <person name="Jiang J."/>
            <person name="Wang Q."/>
            <person name="Zhang B."/>
            <person name="Ji P."/>
            <person name="Sakyi L.B."/>
            <person name="Cui X."/>
            <person name="Yuan T."/>
            <person name="Jiang B."/>
            <person name="Yang W."/>
            <person name="Lam T.T.-Y."/>
            <person name="Chang Q."/>
            <person name="Ding S."/>
            <person name="Wang X."/>
            <person name="Zhu J."/>
            <person name="Ruan X."/>
            <person name="Zhao L."/>
            <person name="Wei J."/>
            <person name="Que T."/>
            <person name="Du C."/>
            <person name="Cheng J."/>
            <person name="Dai P."/>
            <person name="Han X."/>
            <person name="Huang E."/>
            <person name="Gao Y."/>
            <person name="Liu J."/>
            <person name="Shao H."/>
            <person name="Ye R."/>
            <person name="Li L."/>
            <person name="Wei W."/>
            <person name="Wang X."/>
            <person name="Wang C."/>
            <person name="Huo Q."/>
            <person name="Li W."/>
            <person name="Guo W."/>
            <person name="Chen H."/>
            <person name="Chen S."/>
            <person name="Zhou L."/>
            <person name="Zhou L."/>
            <person name="Ni X."/>
            <person name="Tian J."/>
            <person name="Zhou Y."/>
            <person name="Sheng Y."/>
            <person name="Liu T."/>
            <person name="Pan Y."/>
            <person name="Xia L."/>
            <person name="Li J."/>
            <person name="Zhao F."/>
            <person name="Cao W."/>
        </authorList>
    </citation>
    <scope>NUCLEOTIDE SEQUENCE</scope>
    <source>
        <strain evidence="4">Rmic-2018</strain>
        <tissue evidence="4">Larvae</tissue>
    </source>
</reference>
<dbReference type="PROSITE" id="PS50157">
    <property type="entry name" value="ZINC_FINGER_C2H2_2"/>
    <property type="match status" value="1"/>
</dbReference>
<keyword evidence="5" id="KW-1185">Reference proteome</keyword>
<dbReference type="SMART" id="SM00355">
    <property type="entry name" value="ZnF_C2H2"/>
    <property type="match status" value="2"/>
</dbReference>
<accession>A0A9J6CVW7</accession>
<dbReference type="PROSITE" id="PS00028">
    <property type="entry name" value="ZINC_FINGER_C2H2_1"/>
    <property type="match status" value="2"/>
</dbReference>
<name>A0A9J6CVW7_RHIMP</name>
<dbReference type="InterPro" id="IPR036236">
    <property type="entry name" value="Znf_C2H2_sf"/>
</dbReference>
<gene>
    <name evidence="4" type="ORF">HPB51_029087</name>
</gene>
<dbReference type="GO" id="GO:0008270">
    <property type="term" value="F:zinc ion binding"/>
    <property type="evidence" value="ECO:0007669"/>
    <property type="project" value="UniProtKB-KW"/>
</dbReference>
<feature type="compositionally biased region" description="Basic and acidic residues" evidence="2">
    <location>
        <begin position="140"/>
        <end position="157"/>
    </location>
</feature>
<dbReference type="InterPro" id="IPR013087">
    <property type="entry name" value="Znf_C2H2_type"/>
</dbReference>
<feature type="domain" description="C2H2-type" evidence="3">
    <location>
        <begin position="221"/>
        <end position="248"/>
    </location>
</feature>
<evidence type="ECO:0000259" key="3">
    <source>
        <dbReference type="PROSITE" id="PS50157"/>
    </source>
</evidence>
<dbReference type="SUPFAM" id="SSF57667">
    <property type="entry name" value="beta-beta-alpha zinc fingers"/>
    <property type="match status" value="1"/>
</dbReference>
<evidence type="ECO:0000313" key="5">
    <source>
        <dbReference type="Proteomes" id="UP000821866"/>
    </source>
</evidence>
<keyword evidence="1" id="KW-0863">Zinc-finger</keyword>
<comment type="caution">
    <text evidence="4">The sequence shown here is derived from an EMBL/GenBank/DDBJ whole genome shotgun (WGS) entry which is preliminary data.</text>
</comment>
<dbReference type="Gene3D" id="3.30.160.60">
    <property type="entry name" value="Classic Zinc Finger"/>
    <property type="match status" value="1"/>
</dbReference>
<dbReference type="EMBL" id="JABSTU010006276">
    <property type="protein sequence ID" value="KAH7934547.1"/>
    <property type="molecule type" value="Genomic_DNA"/>
</dbReference>
<evidence type="ECO:0000313" key="4">
    <source>
        <dbReference type="EMBL" id="KAH7934547.1"/>
    </source>
</evidence>
<keyword evidence="1" id="KW-0479">Metal-binding</keyword>
<protein>
    <recommendedName>
        <fullName evidence="3">C2H2-type domain-containing protein</fullName>
    </recommendedName>
</protein>
<sequence length="274" mass="30327">MSNACSNVAVSCGDSWSALAGANSRSRWEFGLGCFACHRLCTFSGTAKHTILNFVLFCAQQDLSPVPTANVVEELLNMRVRCLKCVPRGADFNIIEAVRGRMKSLIVVLCRRRSTTLRRDGAEARMATTSAARSTPPLECRPDACPKPESAPSEKTRSLRHLVVKAKEAQAMPTNAAMVLRNRVVPRSALAPVEAAPVADSTGVVQAEQEDYGWMGPKKFRVCPVCSRRYSSMEWLRRHVLMHERGKPLKCNQCDNSYMVLRALVLHMARVHQA</sequence>
<dbReference type="Proteomes" id="UP000821866">
    <property type="component" value="Unassembled WGS sequence"/>
</dbReference>
<feature type="compositionally biased region" description="Low complexity" evidence="2">
    <location>
        <begin position="124"/>
        <end position="135"/>
    </location>
</feature>
<dbReference type="Pfam" id="PF13894">
    <property type="entry name" value="zf-C2H2_4"/>
    <property type="match status" value="1"/>
</dbReference>
<evidence type="ECO:0000256" key="2">
    <source>
        <dbReference type="SAM" id="MobiDB-lite"/>
    </source>
</evidence>
<proteinExistence type="predicted"/>
<reference evidence="4" key="1">
    <citation type="journal article" date="2020" name="Cell">
        <title>Large-Scale Comparative Analyses of Tick Genomes Elucidate Their Genetic Diversity and Vector Capacities.</title>
        <authorList>
            <consortium name="Tick Genome and Microbiome Consortium (TIGMIC)"/>
            <person name="Jia N."/>
            <person name="Wang J."/>
            <person name="Shi W."/>
            <person name="Du L."/>
            <person name="Sun Y."/>
            <person name="Zhan W."/>
            <person name="Jiang J.F."/>
            <person name="Wang Q."/>
            <person name="Zhang B."/>
            <person name="Ji P."/>
            <person name="Bell-Sakyi L."/>
            <person name="Cui X.M."/>
            <person name="Yuan T.T."/>
            <person name="Jiang B.G."/>
            <person name="Yang W.F."/>
            <person name="Lam T.T."/>
            <person name="Chang Q.C."/>
            <person name="Ding S.J."/>
            <person name="Wang X.J."/>
            <person name="Zhu J.G."/>
            <person name="Ruan X.D."/>
            <person name="Zhao L."/>
            <person name="Wei J.T."/>
            <person name="Ye R.Z."/>
            <person name="Que T.C."/>
            <person name="Du C.H."/>
            <person name="Zhou Y.H."/>
            <person name="Cheng J.X."/>
            <person name="Dai P.F."/>
            <person name="Guo W.B."/>
            <person name="Han X.H."/>
            <person name="Huang E.J."/>
            <person name="Li L.F."/>
            <person name="Wei W."/>
            <person name="Gao Y.C."/>
            <person name="Liu J.Z."/>
            <person name="Shao H.Z."/>
            <person name="Wang X."/>
            <person name="Wang C.C."/>
            <person name="Yang T.C."/>
            <person name="Huo Q.B."/>
            <person name="Li W."/>
            <person name="Chen H.Y."/>
            <person name="Chen S.E."/>
            <person name="Zhou L.G."/>
            <person name="Ni X.B."/>
            <person name="Tian J.H."/>
            <person name="Sheng Y."/>
            <person name="Liu T."/>
            <person name="Pan Y.S."/>
            <person name="Xia L.Y."/>
            <person name="Li J."/>
            <person name="Zhao F."/>
            <person name="Cao W.C."/>
        </authorList>
    </citation>
    <scope>NUCLEOTIDE SEQUENCE</scope>
    <source>
        <strain evidence="4">Rmic-2018</strain>
    </source>
</reference>
<feature type="region of interest" description="Disordered" evidence="2">
    <location>
        <begin position="120"/>
        <end position="157"/>
    </location>
</feature>
<dbReference type="VEuPathDB" id="VectorBase:LOC119187530"/>
<organism evidence="4 5">
    <name type="scientific">Rhipicephalus microplus</name>
    <name type="common">Cattle tick</name>
    <name type="synonym">Boophilus microplus</name>
    <dbReference type="NCBI Taxonomy" id="6941"/>
    <lineage>
        <taxon>Eukaryota</taxon>
        <taxon>Metazoa</taxon>
        <taxon>Ecdysozoa</taxon>
        <taxon>Arthropoda</taxon>
        <taxon>Chelicerata</taxon>
        <taxon>Arachnida</taxon>
        <taxon>Acari</taxon>
        <taxon>Parasitiformes</taxon>
        <taxon>Ixodida</taxon>
        <taxon>Ixodoidea</taxon>
        <taxon>Ixodidae</taxon>
        <taxon>Rhipicephalinae</taxon>
        <taxon>Rhipicephalus</taxon>
        <taxon>Boophilus</taxon>
    </lineage>
</organism>
<keyword evidence="1" id="KW-0862">Zinc</keyword>
<evidence type="ECO:0000256" key="1">
    <source>
        <dbReference type="PROSITE-ProRule" id="PRU00042"/>
    </source>
</evidence>
<dbReference type="AlphaFoldDB" id="A0A9J6CVW7"/>